<evidence type="ECO:0000313" key="2">
    <source>
        <dbReference type="Proteomes" id="UP000215902"/>
    </source>
</evidence>
<dbReference type="Proteomes" id="UP000215902">
    <property type="component" value="Unassembled WGS sequence"/>
</dbReference>
<organism evidence="1 2">
    <name type="scientific">Macrostomum lignano</name>
    <dbReference type="NCBI Taxonomy" id="282301"/>
    <lineage>
        <taxon>Eukaryota</taxon>
        <taxon>Metazoa</taxon>
        <taxon>Spiralia</taxon>
        <taxon>Lophotrochozoa</taxon>
        <taxon>Platyhelminthes</taxon>
        <taxon>Rhabditophora</taxon>
        <taxon>Macrostomorpha</taxon>
        <taxon>Macrostomida</taxon>
        <taxon>Macrostomidae</taxon>
        <taxon>Macrostomum</taxon>
    </lineage>
</organism>
<sequence>MAQQEEVRLDEVSSRDIQWKFKYFGRFRPVGLKLTLGMPGIRPKRHSILSPLRTRGLIRGFSEVGTPAVFVVKNEVQSLSLRYFKEAQQQNPEFEFTIPSPRLSIHIDTARSYHEIFTNFVVVHLYPADQAEWRKFVDEHEDAGINVNDLVAPSQPQSAQQQPP</sequence>
<proteinExistence type="predicted"/>
<protein>
    <submittedName>
        <fullName evidence="1">Uncharacterized protein</fullName>
    </submittedName>
</protein>
<accession>A0A267FHA9</accession>
<dbReference type="EMBL" id="NIVC01001075">
    <property type="protein sequence ID" value="PAA72604.1"/>
    <property type="molecule type" value="Genomic_DNA"/>
</dbReference>
<evidence type="ECO:0000313" key="1">
    <source>
        <dbReference type="EMBL" id="PAA72604.1"/>
    </source>
</evidence>
<comment type="caution">
    <text evidence="1">The sequence shown here is derived from an EMBL/GenBank/DDBJ whole genome shotgun (WGS) entry which is preliminary data.</text>
</comment>
<reference evidence="1 2" key="1">
    <citation type="submission" date="2017-06" db="EMBL/GenBank/DDBJ databases">
        <title>A platform for efficient transgenesis in Macrostomum lignano, a flatworm model organism for stem cell research.</title>
        <authorList>
            <person name="Berezikov E."/>
        </authorList>
    </citation>
    <scope>NUCLEOTIDE SEQUENCE [LARGE SCALE GENOMIC DNA]</scope>
    <source>
        <strain evidence="1">DV1</strain>
        <tissue evidence="1">Whole organism</tissue>
    </source>
</reference>
<name>A0A267FHA9_9PLAT</name>
<keyword evidence="2" id="KW-1185">Reference proteome</keyword>
<gene>
    <name evidence="1" type="ORF">BOX15_Mlig008969g1</name>
</gene>
<dbReference type="AlphaFoldDB" id="A0A267FHA9"/>